<evidence type="ECO:0000256" key="1">
    <source>
        <dbReference type="ARBA" id="ARBA00004651"/>
    </source>
</evidence>
<dbReference type="InterPro" id="IPR017452">
    <property type="entry name" value="GPCR_Rhodpsn_7TM"/>
</dbReference>
<keyword evidence="2" id="KW-1003">Cell membrane</keyword>
<evidence type="ECO:0000256" key="4">
    <source>
        <dbReference type="ARBA" id="ARBA00022989"/>
    </source>
</evidence>
<dbReference type="SUPFAM" id="SSF81321">
    <property type="entry name" value="Family A G protein-coupled receptor-like"/>
    <property type="match status" value="1"/>
</dbReference>
<reference evidence="11 13" key="2">
    <citation type="journal article" date="2013" name="Nature">
        <title>Insights into bilaterian evolution from three spiralian genomes.</title>
        <authorList>
            <person name="Simakov O."/>
            <person name="Marletaz F."/>
            <person name="Cho S.J."/>
            <person name="Edsinger-Gonzales E."/>
            <person name="Havlak P."/>
            <person name="Hellsten U."/>
            <person name="Kuo D.H."/>
            <person name="Larsson T."/>
            <person name="Lv J."/>
            <person name="Arendt D."/>
            <person name="Savage R."/>
            <person name="Osoegawa K."/>
            <person name="de Jong P."/>
            <person name="Grimwood J."/>
            <person name="Chapman J.A."/>
            <person name="Shapiro H."/>
            <person name="Aerts A."/>
            <person name="Otillar R.P."/>
            <person name="Terry A.Y."/>
            <person name="Boore J.L."/>
            <person name="Grigoriev I.V."/>
            <person name="Lindberg D.R."/>
            <person name="Seaver E.C."/>
            <person name="Weisblat D.A."/>
            <person name="Putnam N.H."/>
            <person name="Rokhsar D.S."/>
        </authorList>
    </citation>
    <scope>NUCLEOTIDE SEQUENCE</scope>
    <source>
        <strain evidence="11 13">I ESC-2004</strain>
    </source>
</reference>
<proteinExistence type="predicted"/>
<dbReference type="EMBL" id="AMQN01001970">
    <property type="status" value="NOT_ANNOTATED_CDS"/>
    <property type="molecule type" value="Genomic_DNA"/>
</dbReference>
<accession>R7U7M2</accession>
<feature type="transmembrane region" description="Helical" evidence="9">
    <location>
        <begin position="191"/>
        <end position="209"/>
    </location>
</feature>
<feature type="transmembrane region" description="Helical" evidence="9">
    <location>
        <begin position="65"/>
        <end position="88"/>
    </location>
</feature>
<dbReference type="Proteomes" id="UP000014760">
    <property type="component" value="Unassembled WGS sequence"/>
</dbReference>
<feature type="transmembrane region" description="Helical" evidence="9">
    <location>
        <begin position="100"/>
        <end position="129"/>
    </location>
</feature>
<dbReference type="EMBL" id="KB307198">
    <property type="protein sequence ID" value="ELT99140.1"/>
    <property type="molecule type" value="Genomic_DNA"/>
</dbReference>
<evidence type="ECO:0000256" key="3">
    <source>
        <dbReference type="ARBA" id="ARBA00022692"/>
    </source>
</evidence>
<sequence length="242" mass="27384">MELARNISLWCVLEGEKEGSTDDFMDLLFAYYIIVYLILASIGFLINITTFVVQLRCPKLRKGSFVYLMSSTVSYLLASLSDITFLATFHKGRTNSDPTITFLVLWGLKIAVIGNVVWNIVLIAVDKFISLFWPLRYNSLVTSKTRYKAIALSITVNIACAIMLCISFYNGTADTFLTCTGDFPSNVESERIGAILFVIMIIFVIVLYGRVLQLAYNILYGIFNKDFRHAYILMFTKCSLPK</sequence>
<dbReference type="PROSITE" id="PS50262">
    <property type="entry name" value="G_PROTEIN_RECEP_F1_2"/>
    <property type="match status" value="1"/>
</dbReference>
<reference evidence="12" key="3">
    <citation type="submission" date="2015-06" db="UniProtKB">
        <authorList>
            <consortium name="EnsemblMetazoa"/>
        </authorList>
    </citation>
    <scope>IDENTIFICATION</scope>
</reference>
<dbReference type="HOGENOM" id="CLU_1148133_0_0_1"/>
<dbReference type="EnsemblMetazoa" id="CapteT215474">
    <property type="protein sequence ID" value="CapteP215474"/>
    <property type="gene ID" value="CapteG215474"/>
</dbReference>
<dbReference type="InterPro" id="IPR050569">
    <property type="entry name" value="TAAR"/>
</dbReference>
<evidence type="ECO:0000256" key="8">
    <source>
        <dbReference type="ARBA" id="ARBA00023224"/>
    </source>
</evidence>
<reference evidence="13" key="1">
    <citation type="submission" date="2012-12" db="EMBL/GenBank/DDBJ databases">
        <authorList>
            <person name="Hellsten U."/>
            <person name="Grimwood J."/>
            <person name="Chapman J.A."/>
            <person name="Shapiro H."/>
            <person name="Aerts A."/>
            <person name="Otillar R.P."/>
            <person name="Terry A.Y."/>
            <person name="Boore J.L."/>
            <person name="Simakov O."/>
            <person name="Marletaz F."/>
            <person name="Cho S.-J."/>
            <person name="Edsinger-Gonzales E."/>
            <person name="Havlak P."/>
            <person name="Kuo D.-H."/>
            <person name="Larsson T."/>
            <person name="Lv J."/>
            <person name="Arendt D."/>
            <person name="Savage R."/>
            <person name="Osoegawa K."/>
            <person name="de Jong P."/>
            <person name="Lindberg D.R."/>
            <person name="Seaver E.C."/>
            <person name="Weisblat D.A."/>
            <person name="Putnam N.H."/>
            <person name="Grigoriev I.V."/>
            <person name="Rokhsar D.S."/>
        </authorList>
    </citation>
    <scope>NUCLEOTIDE SEQUENCE</scope>
    <source>
        <strain evidence="13">I ESC-2004</strain>
    </source>
</reference>
<organism evidence="11">
    <name type="scientific">Capitella teleta</name>
    <name type="common">Polychaete worm</name>
    <dbReference type="NCBI Taxonomy" id="283909"/>
    <lineage>
        <taxon>Eukaryota</taxon>
        <taxon>Metazoa</taxon>
        <taxon>Spiralia</taxon>
        <taxon>Lophotrochozoa</taxon>
        <taxon>Annelida</taxon>
        <taxon>Polychaeta</taxon>
        <taxon>Sedentaria</taxon>
        <taxon>Scolecida</taxon>
        <taxon>Capitellidae</taxon>
        <taxon>Capitella</taxon>
    </lineage>
</organism>
<keyword evidence="5" id="KW-0297">G-protein coupled receptor</keyword>
<gene>
    <name evidence="11" type="ORF">CAPTEDRAFT_215474</name>
</gene>
<dbReference type="GO" id="GO:0005886">
    <property type="term" value="C:plasma membrane"/>
    <property type="evidence" value="ECO:0007669"/>
    <property type="project" value="UniProtKB-SubCell"/>
</dbReference>
<evidence type="ECO:0000256" key="5">
    <source>
        <dbReference type="ARBA" id="ARBA00023040"/>
    </source>
</evidence>
<protein>
    <recommendedName>
        <fullName evidence="10">G-protein coupled receptors family 1 profile domain-containing protein</fullName>
    </recommendedName>
</protein>
<comment type="subcellular location">
    <subcellularLocation>
        <location evidence="1">Cell membrane</location>
        <topology evidence="1">Multi-pass membrane protein</topology>
    </subcellularLocation>
</comment>
<dbReference type="OrthoDB" id="6102451at2759"/>
<feature type="transmembrane region" description="Helical" evidence="9">
    <location>
        <begin position="29"/>
        <end position="53"/>
    </location>
</feature>
<dbReference type="PANTHER" id="PTHR24249:SF411">
    <property type="entry name" value="G-PROTEIN COUPLED RECEPTORS FAMILY 1 PROFILE DOMAIN-CONTAINING PROTEIN"/>
    <property type="match status" value="1"/>
</dbReference>
<keyword evidence="6 9" id="KW-0472">Membrane</keyword>
<dbReference type="CDD" id="cd00637">
    <property type="entry name" value="7tm_classA_rhodopsin-like"/>
    <property type="match status" value="1"/>
</dbReference>
<dbReference type="Gene3D" id="1.20.1070.10">
    <property type="entry name" value="Rhodopsin 7-helix transmembrane proteins"/>
    <property type="match status" value="1"/>
</dbReference>
<keyword evidence="3 9" id="KW-0812">Transmembrane</keyword>
<keyword evidence="7" id="KW-0675">Receptor</keyword>
<evidence type="ECO:0000313" key="13">
    <source>
        <dbReference type="Proteomes" id="UP000014760"/>
    </source>
</evidence>
<keyword evidence="4 9" id="KW-1133">Transmembrane helix</keyword>
<evidence type="ECO:0000256" key="7">
    <source>
        <dbReference type="ARBA" id="ARBA00023170"/>
    </source>
</evidence>
<dbReference type="AlphaFoldDB" id="R7U7M2"/>
<keyword evidence="13" id="KW-1185">Reference proteome</keyword>
<evidence type="ECO:0000259" key="10">
    <source>
        <dbReference type="PROSITE" id="PS50262"/>
    </source>
</evidence>
<evidence type="ECO:0000256" key="2">
    <source>
        <dbReference type="ARBA" id="ARBA00022475"/>
    </source>
</evidence>
<evidence type="ECO:0000313" key="11">
    <source>
        <dbReference type="EMBL" id="ELT99140.1"/>
    </source>
</evidence>
<evidence type="ECO:0000256" key="6">
    <source>
        <dbReference type="ARBA" id="ARBA00023136"/>
    </source>
</evidence>
<evidence type="ECO:0000313" key="12">
    <source>
        <dbReference type="EnsemblMetazoa" id="CapteP215474"/>
    </source>
</evidence>
<dbReference type="PANTHER" id="PTHR24249">
    <property type="entry name" value="HISTAMINE RECEPTOR-RELATED G-PROTEIN COUPLED RECEPTOR"/>
    <property type="match status" value="1"/>
</dbReference>
<name>R7U7M2_CAPTE</name>
<feature type="transmembrane region" description="Helical" evidence="9">
    <location>
        <begin position="150"/>
        <end position="171"/>
    </location>
</feature>
<dbReference type="GO" id="GO:0004930">
    <property type="term" value="F:G protein-coupled receptor activity"/>
    <property type="evidence" value="ECO:0007669"/>
    <property type="project" value="UniProtKB-KW"/>
</dbReference>
<feature type="domain" description="G-protein coupled receptors family 1 profile" evidence="10">
    <location>
        <begin position="46"/>
        <end position="242"/>
    </location>
</feature>
<evidence type="ECO:0000256" key="9">
    <source>
        <dbReference type="SAM" id="Phobius"/>
    </source>
</evidence>
<keyword evidence="8" id="KW-0807">Transducer</keyword>